<comment type="subcellular location">
    <subcellularLocation>
        <location evidence="6">Cell membrane</location>
        <topology evidence="6">Multi-pass membrane protein</topology>
    </subcellularLocation>
    <subcellularLocation>
        <location evidence="1">Membrane</location>
    </subcellularLocation>
</comment>
<dbReference type="PANTHER" id="PTHR10736">
    <property type="entry name" value="BESTROPHIN"/>
    <property type="match status" value="1"/>
</dbReference>
<protein>
    <recommendedName>
        <fullName evidence="6">Bestrophin homolog</fullName>
    </recommendedName>
</protein>
<keyword evidence="6" id="KW-0868">Chloride</keyword>
<keyword evidence="6" id="KW-1003">Cell membrane</keyword>
<evidence type="ECO:0000313" key="7">
    <source>
        <dbReference type="Proteomes" id="UP000095283"/>
    </source>
</evidence>
<keyword evidence="7" id="KW-1185">Reference proteome</keyword>
<evidence type="ECO:0000256" key="2">
    <source>
        <dbReference type="ARBA" id="ARBA00022692"/>
    </source>
</evidence>
<evidence type="ECO:0000256" key="4">
    <source>
        <dbReference type="ARBA" id="ARBA00023136"/>
    </source>
</evidence>
<organism evidence="7 8">
    <name type="scientific">Heterorhabditis bacteriophora</name>
    <name type="common">Entomopathogenic nematode worm</name>
    <dbReference type="NCBI Taxonomy" id="37862"/>
    <lineage>
        <taxon>Eukaryota</taxon>
        <taxon>Metazoa</taxon>
        <taxon>Ecdysozoa</taxon>
        <taxon>Nematoda</taxon>
        <taxon>Chromadorea</taxon>
        <taxon>Rhabditida</taxon>
        <taxon>Rhabditina</taxon>
        <taxon>Rhabditomorpha</taxon>
        <taxon>Strongyloidea</taxon>
        <taxon>Heterorhabditidae</taxon>
        <taxon>Heterorhabditis</taxon>
    </lineage>
</organism>
<keyword evidence="6" id="KW-0813">Transport</keyword>
<dbReference type="GO" id="GO:0005254">
    <property type="term" value="F:chloride channel activity"/>
    <property type="evidence" value="ECO:0007669"/>
    <property type="project" value="UniProtKB-KW"/>
</dbReference>
<keyword evidence="6" id="KW-0407">Ion channel</keyword>
<dbReference type="GO" id="GO:0034707">
    <property type="term" value="C:chloride channel complex"/>
    <property type="evidence" value="ECO:0007669"/>
    <property type="project" value="UniProtKB-KW"/>
</dbReference>
<accession>A0A1I7W786</accession>
<name>A0A1I7W786_HETBA</name>
<dbReference type="GO" id="GO:0005886">
    <property type="term" value="C:plasma membrane"/>
    <property type="evidence" value="ECO:0007669"/>
    <property type="project" value="UniProtKB-SubCell"/>
</dbReference>
<keyword evidence="4 6" id="KW-0472">Membrane</keyword>
<evidence type="ECO:0000313" key="8">
    <source>
        <dbReference type="WBParaSite" id="Hba_00511"/>
    </source>
</evidence>
<dbReference type="PANTHER" id="PTHR10736:SF55">
    <property type="entry name" value="BESTROPHIN-4"/>
    <property type="match status" value="1"/>
</dbReference>
<dbReference type="AlphaFoldDB" id="A0A1I7W786"/>
<dbReference type="Proteomes" id="UP000095283">
    <property type="component" value="Unplaced"/>
</dbReference>
<dbReference type="WBParaSite" id="Hba_00511">
    <property type="protein sequence ID" value="Hba_00511"/>
    <property type="gene ID" value="Hba_00511"/>
</dbReference>
<feature type="transmembrane region" description="Helical" evidence="6">
    <location>
        <begin position="73"/>
        <end position="97"/>
    </location>
</feature>
<dbReference type="InterPro" id="IPR021134">
    <property type="entry name" value="Bestrophin-like"/>
</dbReference>
<evidence type="ECO:0000256" key="1">
    <source>
        <dbReference type="ARBA" id="ARBA00004370"/>
    </source>
</evidence>
<dbReference type="InterPro" id="IPR000615">
    <property type="entry name" value="Bestrophin"/>
</dbReference>
<dbReference type="Pfam" id="PF01062">
    <property type="entry name" value="Bestrophin"/>
    <property type="match status" value="1"/>
</dbReference>
<keyword evidence="3 6" id="KW-1133">Transmembrane helix</keyword>
<evidence type="ECO:0000256" key="6">
    <source>
        <dbReference type="RuleBase" id="RU363126"/>
    </source>
</evidence>
<sequence length="112" mass="13533">MRSLTECLVFKYWRAIISWKLELKHEKWFVPINWIQTMMVRCFEKGTLGHTNELRVLLEALDKYRHGFFQLFIYDWIAIPLVSTISVYGYFAFALIGRQFPSQNEYREVVDM</sequence>
<comment type="function">
    <text evidence="6">Forms chloride channels.</text>
</comment>
<evidence type="ECO:0000256" key="5">
    <source>
        <dbReference type="ARBA" id="ARBA00034769"/>
    </source>
</evidence>
<comment type="caution">
    <text evidence="6">Lacks conserved residue(s) required for the propagation of feature annotation.</text>
</comment>
<keyword evidence="2 6" id="KW-0812">Transmembrane</keyword>
<comment type="similarity">
    <text evidence="5 6">Belongs to the anion channel-forming bestrophin (TC 1.A.46) family. Calcium-sensitive chloride channel subfamily.</text>
</comment>
<reference evidence="8" key="1">
    <citation type="submission" date="2016-11" db="UniProtKB">
        <authorList>
            <consortium name="WormBaseParasite"/>
        </authorList>
    </citation>
    <scope>IDENTIFICATION</scope>
</reference>
<keyword evidence="6" id="KW-0406">Ion transport</keyword>
<keyword evidence="6" id="KW-0869">Chloride channel</keyword>
<evidence type="ECO:0000256" key="3">
    <source>
        <dbReference type="ARBA" id="ARBA00022989"/>
    </source>
</evidence>
<proteinExistence type="inferred from homology"/>